<evidence type="ECO:0000313" key="1">
    <source>
        <dbReference type="EMBL" id="PWA00794.1"/>
    </source>
</evidence>
<evidence type="ECO:0000313" key="2">
    <source>
        <dbReference type="Proteomes" id="UP000245591"/>
    </source>
</evidence>
<gene>
    <name evidence="1" type="ORF">BB558_003145</name>
</gene>
<dbReference type="Proteomes" id="UP000245591">
    <property type="component" value="Unassembled WGS sequence"/>
</dbReference>
<reference evidence="1 2" key="1">
    <citation type="journal article" date="2018" name="MBio">
        <title>Comparative Genomics Reveals the Core Gene Toolbox for the Fungus-Insect Symbiosis.</title>
        <authorList>
            <person name="Wang Y."/>
            <person name="Stata M."/>
            <person name="Wang W."/>
            <person name="Stajich J.E."/>
            <person name="White M.M."/>
            <person name="Moncalvo J.M."/>
        </authorList>
    </citation>
    <scope>NUCLEOTIDE SEQUENCE [LARGE SCALE GENOMIC DNA]</scope>
    <source>
        <strain evidence="1 2">AUS-126-30</strain>
    </source>
</reference>
<dbReference type="EMBL" id="MBFU01000293">
    <property type="protein sequence ID" value="PWA00794.1"/>
    <property type="molecule type" value="Genomic_DNA"/>
</dbReference>
<accession>A0A2U1J6V6</accession>
<keyword evidence="2" id="KW-1185">Reference proteome</keyword>
<comment type="caution">
    <text evidence="1">The sequence shown here is derived from an EMBL/GenBank/DDBJ whole genome shotgun (WGS) entry which is preliminary data.</text>
</comment>
<organism evidence="1 2">
    <name type="scientific">Smittium angustum</name>
    <dbReference type="NCBI Taxonomy" id="133377"/>
    <lineage>
        <taxon>Eukaryota</taxon>
        <taxon>Fungi</taxon>
        <taxon>Fungi incertae sedis</taxon>
        <taxon>Zoopagomycota</taxon>
        <taxon>Kickxellomycotina</taxon>
        <taxon>Harpellomycetes</taxon>
        <taxon>Harpellales</taxon>
        <taxon>Legeriomycetaceae</taxon>
        <taxon>Smittium</taxon>
    </lineage>
</organism>
<sequence>MKNEWLRRQTRNLLGSARTGSNPVADEYAWLAQSVERETLNLKVAGSTPALG</sequence>
<proteinExistence type="predicted"/>
<name>A0A2U1J6V6_SMIAN</name>
<protein>
    <submittedName>
        <fullName evidence="1">Uncharacterized protein</fullName>
    </submittedName>
</protein>
<dbReference type="AlphaFoldDB" id="A0A2U1J6V6"/>